<evidence type="ECO:0000313" key="1">
    <source>
        <dbReference type="EMBL" id="SPC21269.1"/>
    </source>
</evidence>
<proteinExistence type="predicted"/>
<protein>
    <submittedName>
        <fullName evidence="1">Uncharacterized protein</fullName>
    </submittedName>
</protein>
<dbReference type="Proteomes" id="UP000257139">
    <property type="component" value="Chromosome CBM2594_b"/>
</dbReference>
<name>A0A7Z7JAS3_9BURK</name>
<gene>
    <name evidence="1" type="ORF">CBM2594_B10373</name>
</gene>
<dbReference type="EMBL" id="LT978514">
    <property type="protein sequence ID" value="SPC21269.1"/>
    <property type="molecule type" value="Genomic_DNA"/>
</dbReference>
<sequence>MQTCGGALSVTTVSSIRIVKNQRCGVIVPFNWFWFRIRKKQMLHWLGPCPYTDNAEPGPARQ</sequence>
<reference evidence="1 2" key="1">
    <citation type="submission" date="2018-01" db="EMBL/GenBank/DDBJ databases">
        <authorList>
            <person name="Clerissi C."/>
        </authorList>
    </citation>
    <scope>NUCLEOTIDE SEQUENCE [LARGE SCALE GENOMIC DNA]</scope>
    <source>
        <strain evidence="1">Cupriavidus taiwanensis STM 6021</strain>
    </source>
</reference>
<accession>A0A7Z7JAS3</accession>
<organism evidence="1 2">
    <name type="scientific">Cupriavidus taiwanensis</name>
    <dbReference type="NCBI Taxonomy" id="164546"/>
    <lineage>
        <taxon>Bacteria</taxon>
        <taxon>Pseudomonadati</taxon>
        <taxon>Pseudomonadota</taxon>
        <taxon>Betaproteobacteria</taxon>
        <taxon>Burkholderiales</taxon>
        <taxon>Burkholderiaceae</taxon>
        <taxon>Cupriavidus</taxon>
    </lineage>
</organism>
<evidence type="ECO:0000313" key="2">
    <source>
        <dbReference type="Proteomes" id="UP000257139"/>
    </source>
</evidence>
<dbReference type="AlphaFoldDB" id="A0A7Z7JAS3"/>